<feature type="signal peptide" evidence="1">
    <location>
        <begin position="1"/>
        <end position="23"/>
    </location>
</feature>
<reference evidence="3" key="1">
    <citation type="submission" date="2016-06" db="EMBL/GenBank/DDBJ databases">
        <authorList>
            <person name="Varghese N."/>
            <person name="Submissions Spin"/>
        </authorList>
    </citation>
    <scope>NUCLEOTIDE SEQUENCE [LARGE SCALE GENOMIC DNA]</scope>
    <source>
        <strain evidence="3">DSM 43817</strain>
    </source>
</reference>
<keyword evidence="3" id="KW-1185">Reference proteome</keyword>
<dbReference type="EMBL" id="FMHW01000002">
    <property type="protein sequence ID" value="SCL19602.1"/>
    <property type="molecule type" value="Genomic_DNA"/>
</dbReference>
<dbReference type="GO" id="GO:0005975">
    <property type="term" value="P:carbohydrate metabolic process"/>
    <property type="evidence" value="ECO:0007669"/>
    <property type="project" value="InterPro"/>
</dbReference>
<dbReference type="InterPro" id="IPR008928">
    <property type="entry name" value="6-hairpin_glycosidase_sf"/>
</dbReference>
<evidence type="ECO:0000313" key="3">
    <source>
        <dbReference type="Proteomes" id="UP000198959"/>
    </source>
</evidence>
<organism evidence="2 3">
    <name type="scientific">Micromonospora pallida</name>
    <dbReference type="NCBI Taxonomy" id="145854"/>
    <lineage>
        <taxon>Bacteria</taxon>
        <taxon>Bacillati</taxon>
        <taxon>Actinomycetota</taxon>
        <taxon>Actinomycetes</taxon>
        <taxon>Micromonosporales</taxon>
        <taxon>Micromonosporaceae</taxon>
        <taxon>Micromonospora</taxon>
    </lineage>
</organism>
<feature type="chain" id="PRO_5039340505" description="Tat pathway signal sequence domain protein" evidence="1">
    <location>
        <begin position="24"/>
        <end position="959"/>
    </location>
</feature>
<proteinExistence type="predicted"/>
<dbReference type="RefSeq" id="WP_176738267.1">
    <property type="nucleotide sequence ID" value="NZ_FMHW01000002.1"/>
</dbReference>
<sequence length="959" mass="105176">MERVNRRAMLKIAAAGTFGMATAPWIGTAAQAGSRTSPLRAAPPTGITYGTPITIENATYRLTFRTATWTGGKTVVRDLWCVAGGQWQPLITTESERFGEQWVMCTHGTPNRTDYYTSTVPKWVTWDTLAAVDAKTVRLTAGLPDGSQLVVDWSVAGSHPEATVTLTPAASINYMVGHQAFTGLAASAVTEVLCGPRQHARVVETVESLGALDLPVPASLVEHQIGSTTWTWGVALPADEIVFESEHNDGIDSQRYGMSLRNESAEVQPIIFAPQFGTRSRMTAGTPYSFTFQLRAQPVGLYEAYKQLVQNEYGLTNYRANVYGTSLTATLHNLIDLVKDGPATTDPVTFTPSYSGWWDRAKSFADIENDKATRQATAGALLSAYYLTADDTLYGSHALPVVEFHVSRDRYSWMPDAHRICGIPFDTSTLVPLHRMMRGMSGGIEWAATQHLNGARDSAFRRPPMATPVNAYRLTGDPTHLATAKTRADDYISTQGILTGYDTTVDSGDFQYYFSKAWIELLDLYEESGEQRFLDAAYKEAQRFVTQHYVRPVVHGTTTVPTGTWVTETGVRWAEDSDVLPDYPGPNPPPPESADNWKLNVTGLTFEAVPTYRPITGGHTLLPMWAPFLLRLSRYVNDPLLANIAANAVIGRYTNYPGYYLHQFSVTHMKPDFPTQGPTGATRIFFHHIPAVLGLTIDYLLTEQWLASGGRIEFPAEFEATYAFFRYHTYGHRPGRFFDVTNAWLWMPRGLVTVNNYVVNWIGARAGNTQYAVGLTNTSSNAATVTVTLDAAKLNMTASTYPAKVYAADGTSTTATVTNNSITVTVPGKGLVGIVVSGLNLAGLDVNALHTEAPATPSHPTAKDYDIRTVTGVGKVRGMLLVKPDRRRYHAYVQVDSDVPATLHYRVGTGAWQSSPQSVSPYEWTISVAGLDNGFSYYVEIPSTGTTSPQVDLACRYRL</sequence>
<gene>
    <name evidence="2" type="ORF">GA0074692_0661</name>
</gene>
<dbReference type="Proteomes" id="UP000198959">
    <property type="component" value="Unassembled WGS sequence"/>
</dbReference>
<dbReference type="SUPFAM" id="SSF48208">
    <property type="entry name" value="Six-hairpin glycosidases"/>
    <property type="match status" value="1"/>
</dbReference>
<evidence type="ECO:0008006" key="4">
    <source>
        <dbReference type="Google" id="ProtNLM"/>
    </source>
</evidence>
<keyword evidence="1" id="KW-0732">Signal</keyword>
<evidence type="ECO:0000313" key="2">
    <source>
        <dbReference type="EMBL" id="SCL19602.1"/>
    </source>
</evidence>
<dbReference type="AlphaFoldDB" id="A0A1C6RQX1"/>
<evidence type="ECO:0000256" key="1">
    <source>
        <dbReference type="SAM" id="SignalP"/>
    </source>
</evidence>
<accession>A0A1C6RQX1</accession>
<protein>
    <recommendedName>
        <fullName evidence="4">Tat pathway signal sequence domain protein</fullName>
    </recommendedName>
</protein>
<dbReference type="STRING" id="145854.GA0074692_0661"/>
<dbReference type="PROSITE" id="PS51318">
    <property type="entry name" value="TAT"/>
    <property type="match status" value="1"/>
</dbReference>
<dbReference type="InterPro" id="IPR006311">
    <property type="entry name" value="TAT_signal"/>
</dbReference>
<name>A0A1C6RQX1_9ACTN</name>